<dbReference type="OrthoDB" id="9770415at2"/>
<keyword evidence="3" id="KW-1003">Cell membrane</keyword>
<keyword evidence="8 9" id="KW-0472">Membrane</keyword>
<evidence type="ECO:0000313" key="13">
    <source>
        <dbReference type="Proteomes" id="UP000245938"/>
    </source>
</evidence>
<name>A0A2U3AFV4_9BACL</name>
<keyword evidence="7 9" id="KW-1133">Transmembrane helix</keyword>
<evidence type="ECO:0000259" key="10">
    <source>
        <dbReference type="PROSITE" id="PS50893"/>
    </source>
</evidence>
<evidence type="ECO:0000256" key="4">
    <source>
        <dbReference type="ARBA" id="ARBA00022692"/>
    </source>
</evidence>
<keyword evidence="2" id="KW-0813">Transport</keyword>
<dbReference type="PANTHER" id="PTHR43394">
    <property type="entry name" value="ATP-DEPENDENT PERMEASE MDL1, MITOCHONDRIAL"/>
    <property type="match status" value="1"/>
</dbReference>
<keyword evidence="5" id="KW-0547">Nucleotide-binding</keyword>
<evidence type="ECO:0000256" key="6">
    <source>
        <dbReference type="ARBA" id="ARBA00022840"/>
    </source>
</evidence>
<evidence type="ECO:0000256" key="2">
    <source>
        <dbReference type="ARBA" id="ARBA00022448"/>
    </source>
</evidence>
<feature type="transmembrane region" description="Helical" evidence="9">
    <location>
        <begin position="161"/>
        <end position="180"/>
    </location>
</feature>
<dbReference type="PROSITE" id="PS50929">
    <property type="entry name" value="ABC_TM1F"/>
    <property type="match status" value="1"/>
</dbReference>
<feature type="transmembrane region" description="Helical" evidence="9">
    <location>
        <begin position="244"/>
        <end position="266"/>
    </location>
</feature>
<comment type="caution">
    <text evidence="12">The sequence shown here is derived from an EMBL/GenBank/DDBJ whole genome shotgun (WGS) entry which is preliminary data.</text>
</comment>
<dbReference type="InterPro" id="IPR003593">
    <property type="entry name" value="AAA+_ATPase"/>
</dbReference>
<evidence type="ECO:0000256" key="7">
    <source>
        <dbReference type="ARBA" id="ARBA00022989"/>
    </source>
</evidence>
<dbReference type="InterPro" id="IPR039421">
    <property type="entry name" value="Type_1_exporter"/>
</dbReference>
<evidence type="ECO:0000256" key="5">
    <source>
        <dbReference type="ARBA" id="ARBA00022741"/>
    </source>
</evidence>
<protein>
    <submittedName>
        <fullName evidence="12">Multidrug ABC transporter permease/ATP-binding protein</fullName>
    </submittedName>
</protein>
<dbReference type="InterPro" id="IPR003439">
    <property type="entry name" value="ABC_transporter-like_ATP-bd"/>
</dbReference>
<feature type="transmembrane region" description="Helical" evidence="9">
    <location>
        <begin position="21"/>
        <end position="40"/>
    </location>
</feature>
<dbReference type="AlphaFoldDB" id="A0A2U3AFV4"/>
<dbReference type="SUPFAM" id="SSF90123">
    <property type="entry name" value="ABC transporter transmembrane region"/>
    <property type="match status" value="1"/>
</dbReference>
<dbReference type="PROSITE" id="PS50893">
    <property type="entry name" value="ABC_TRANSPORTER_2"/>
    <property type="match status" value="1"/>
</dbReference>
<evidence type="ECO:0000256" key="3">
    <source>
        <dbReference type="ARBA" id="ARBA00022475"/>
    </source>
</evidence>
<feature type="domain" description="ABC transmembrane type-1" evidence="11">
    <location>
        <begin position="21"/>
        <end position="304"/>
    </location>
</feature>
<dbReference type="SUPFAM" id="SSF52540">
    <property type="entry name" value="P-loop containing nucleoside triphosphate hydrolases"/>
    <property type="match status" value="1"/>
</dbReference>
<dbReference type="GO" id="GO:0005524">
    <property type="term" value="F:ATP binding"/>
    <property type="evidence" value="ECO:0007669"/>
    <property type="project" value="UniProtKB-KW"/>
</dbReference>
<evidence type="ECO:0000256" key="1">
    <source>
        <dbReference type="ARBA" id="ARBA00004651"/>
    </source>
</evidence>
<accession>A0A2U3AFV4</accession>
<feature type="transmembrane region" description="Helical" evidence="9">
    <location>
        <begin position="278"/>
        <end position="302"/>
    </location>
</feature>
<keyword evidence="6 12" id="KW-0067">ATP-binding</keyword>
<dbReference type="GO" id="GO:0005886">
    <property type="term" value="C:plasma membrane"/>
    <property type="evidence" value="ECO:0007669"/>
    <property type="project" value="UniProtKB-SubCell"/>
</dbReference>
<dbReference type="EMBL" id="QFVR01000035">
    <property type="protein sequence ID" value="PWI23384.1"/>
    <property type="molecule type" value="Genomic_DNA"/>
</dbReference>
<proteinExistence type="predicted"/>
<dbReference type="InterPro" id="IPR017871">
    <property type="entry name" value="ABC_transporter-like_CS"/>
</dbReference>
<feature type="domain" description="ABC transporter" evidence="10">
    <location>
        <begin position="337"/>
        <end position="572"/>
    </location>
</feature>
<dbReference type="InterPro" id="IPR036640">
    <property type="entry name" value="ABC1_TM_sf"/>
</dbReference>
<dbReference type="FunFam" id="3.40.50.300:FF:000221">
    <property type="entry name" value="Multidrug ABC transporter ATP-binding protein"/>
    <property type="match status" value="1"/>
</dbReference>
<dbReference type="Pfam" id="PF00664">
    <property type="entry name" value="ABC_membrane"/>
    <property type="match status" value="1"/>
</dbReference>
<evidence type="ECO:0000259" key="11">
    <source>
        <dbReference type="PROSITE" id="PS50929"/>
    </source>
</evidence>
<feature type="transmembrane region" description="Helical" evidence="9">
    <location>
        <begin position="60"/>
        <end position="89"/>
    </location>
</feature>
<dbReference type="Gene3D" id="3.40.50.300">
    <property type="entry name" value="P-loop containing nucleotide triphosphate hydrolases"/>
    <property type="match status" value="1"/>
</dbReference>
<keyword evidence="4 9" id="KW-0812">Transmembrane</keyword>
<dbReference type="CDD" id="cd18541">
    <property type="entry name" value="ABC_6TM_TmrB_like"/>
    <property type="match status" value="1"/>
</dbReference>
<comment type="subcellular location">
    <subcellularLocation>
        <location evidence="1">Cell membrane</location>
        <topology evidence="1">Multi-pass membrane protein</topology>
    </subcellularLocation>
</comment>
<dbReference type="PANTHER" id="PTHR43394:SF1">
    <property type="entry name" value="ATP-BINDING CASSETTE SUB-FAMILY B MEMBER 10, MITOCHONDRIAL"/>
    <property type="match status" value="1"/>
</dbReference>
<evidence type="ECO:0000256" key="8">
    <source>
        <dbReference type="ARBA" id="ARBA00023136"/>
    </source>
</evidence>
<dbReference type="InterPro" id="IPR027417">
    <property type="entry name" value="P-loop_NTPase"/>
</dbReference>
<dbReference type="SMART" id="SM00382">
    <property type="entry name" value="AAA"/>
    <property type="match status" value="1"/>
</dbReference>
<sequence length="580" mass="65251">MFTVLWKLKWFFKDNWRRYTIALALLIVANIFEVIPPKIIGDTIDAIHTNDMTTELLWQYVILFIILLILTYIVNFIWQFQLFGGSYVIQKTLRSRLMSKFLKMRPPFYERNRTGDLMARSTNDLSAVSDTVGFGIMTLIDSTLYLATILVMMGFAISWKLTVAAVLPLPILAILLQVIGKQIHTRYKISQASFGELNDSVLESVEGVRVVRAYVKERDMEARFATKTEEVVQKYMRVAIMNSLFGPVSKIITSLSYVIGLGYGASLVSTGEITVGELVTFTVYLGMVVWPMMAIGELINVLQQGQASLERVMETLEEVDDVPDPEKRNIVHSPTNISFKNVHFTYPTSSNVNLTDVDFNLEKGQTLGIVGKTGSGKSTIVKQLLKEYPNGDGILAIGEVPIEQQMKKDVLNWIGYVPQSHVLFSRTIRENILFGKPDATEDEVRTAIQMANFEDDLNRLPEGLETLVGERGVSLSGGQKQRISIARAFIRNPEILILDDSLSAVDAKTESTIIHNIQEHRKGRTTIIVTHRLSAITHADQIIVIENGVITERGTHEELIKEGGWYKEQFDLQQLEGGLD</sequence>
<dbReference type="InterPro" id="IPR011527">
    <property type="entry name" value="ABC1_TM_dom"/>
</dbReference>
<gene>
    <name evidence="12" type="ORF">DEX24_16100</name>
</gene>
<evidence type="ECO:0000256" key="9">
    <source>
        <dbReference type="SAM" id="Phobius"/>
    </source>
</evidence>
<dbReference type="Pfam" id="PF00005">
    <property type="entry name" value="ABC_tran"/>
    <property type="match status" value="1"/>
</dbReference>
<evidence type="ECO:0000313" key="12">
    <source>
        <dbReference type="EMBL" id="PWI23384.1"/>
    </source>
</evidence>
<dbReference type="GO" id="GO:0015421">
    <property type="term" value="F:ABC-type oligopeptide transporter activity"/>
    <property type="evidence" value="ECO:0007669"/>
    <property type="project" value="TreeGrafter"/>
</dbReference>
<dbReference type="FunFam" id="1.20.1560.10:FF:000011">
    <property type="entry name" value="Multidrug ABC transporter ATP-binding protein"/>
    <property type="match status" value="1"/>
</dbReference>
<feature type="transmembrane region" description="Helical" evidence="9">
    <location>
        <begin position="132"/>
        <end position="155"/>
    </location>
</feature>
<organism evidence="12 13">
    <name type="scientific">Kurthia sibirica</name>
    <dbReference type="NCBI Taxonomy" id="202750"/>
    <lineage>
        <taxon>Bacteria</taxon>
        <taxon>Bacillati</taxon>
        <taxon>Bacillota</taxon>
        <taxon>Bacilli</taxon>
        <taxon>Bacillales</taxon>
        <taxon>Caryophanaceae</taxon>
        <taxon>Kurthia</taxon>
    </lineage>
</organism>
<dbReference type="PROSITE" id="PS00211">
    <property type="entry name" value="ABC_TRANSPORTER_1"/>
    <property type="match status" value="1"/>
</dbReference>
<reference evidence="12 13" key="1">
    <citation type="submission" date="2018-05" db="EMBL/GenBank/DDBJ databases">
        <title>Kurthia sibirica genome sequence.</title>
        <authorList>
            <person name="Maclea K.S."/>
            <person name="Goen A.E."/>
        </authorList>
    </citation>
    <scope>NUCLEOTIDE SEQUENCE [LARGE SCALE GENOMIC DNA]</scope>
    <source>
        <strain evidence="12 13">ATCC 49154</strain>
    </source>
</reference>
<dbReference type="Proteomes" id="UP000245938">
    <property type="component" value="Unassembled WGS sequence"/>
</dbReference>
<keyword evidence="13" id="KW-1185">Reference proteome</keyword>
<dbReference type="RefSeq" id="WP_109307406.1">
    <property type="nucleotide sequence ID" value="NZ_BJUF01000063.1"/>
</dbReference>
<dbReference type="Gene3D" id="1.20.1560.10">
    <property type="entry name" value="ABC transporter type 1, transmembrane domain"/>
    <property type="match status" value="1"/>
</dbReference>
<dbReference type="GO" id="GO:0016887">
    <property type="term" value="F:ATP hydrolysis activity"/>
    <property type="evidence" value="ECO:0007669"/>
    <property type="project" value="InterPro"/>
</dbReference>